<gene>
    <name evidence="6" type="ORF">O9Z63_11640</name>
</gene>
<dbReference type="InterPro" id="IPR017937">
    <property type="entry name" value="Thioredoxin_CS"/>
</dbReference>
<dbReference type="Pfam" id="PF00578">
    <property type="entry name" value="AhpC-TSA"/>
    <property type="match status" value="1"/>
</dbReference>
<evidence type="ECO:0000256" key="2">
    <source>
        <dbReference type="ARBA" id="ARBA00022748"/>
    </source>
</evidence>
<keyword evidence="4" id="KW-0676">Redox-active center</keyword>
<dbReference type="PANTHER" id="PTHR42852:SF6">
    <property type="entry name" value="THIOL:DISULFIDE INTERCHANGE PROTEIN DSBE"/>
    <property type="match status" value="1"/>
</dbReference>
<reference evidence="6 7" key="1">
    <citation type="journal article" date="2011" name="Int. J. Syst. Evol. Microbiol.">
        <title>Hymenobacter yonginensis sp. nov., isolated from a mesotrophic artificial lake.</title>
        <authorList>
            <person name="Joung Y."/>
            <person name="Cho S.H."/>
            <person name="Kim H."/>
            <person name="Kim S.B."/>
            <person name="Joh K."/>
        </authorList>
    </citation>
    <scope>NUCLEOTIDE SEQUENCE [LARGE SCALE GENOMIC DNA]</scope>
    <source>
        <strain evidence="6 7">KCTC 22745</strain>
    </source>
</reference>
<dbReference type="EMBL" id="CP115396">
    <property type="protein sequence ID" value="WBO83032.1"/>
    <property type="molecule type" value="Genomic_DNA"/>
</dbReference>
<dbReference type="InterPro" id="IPR000866">
    <property type="entry name" value="AhpC/TSA"/>
</dbReference>
<proteinExistence type="predicted"/>
<evidence type="ECO:0000259" key="5">
    <source>
        <dbReference type="PROSITE" id="PS51352"/>
    </source>
</evidence>
<name>A0ABY7PK49_9BACT</name>
<evidence type="ECO:0000256" key="3">
    <source>
        <dbReference type="ARBA" id="ARBA00023157"/>
    </source>
</evidence>
<dbReference type="InterPro" id="IPR050553">
    <property type="entry name" value="Thioredoxin_ResA/DsbE_sf"/>
</dbReference>
<dbReference type="RefSeq" id="WP_270125394.1">
    <property type="nucleotide sequence ID" value="NZ_CP115396.1"/>
</dbReference>
<evidence type="ECO:0000256" key="1">
    <source>
        <dbReference type="ARBA" id="ARBA00004196"/>
    </source>
</evidence>
<evidence type="ECO:0000313" key="6">
    <source>
        <dbReference type="EMBL" id="WBO83032.1"/>
    </source>
</evidence>
<dbReference type="InterPro" id="IPR036249">
    <property type="entry name" value="Thioredoxin-like_sf"/>
</dbReference>
<dbReference type="SUPFAM" id="SSF52833">
    <property type="entry name" value="Thioredoxin-like"/>
    <property type="match status" value="1"/>
</dbReference>
<dbReference type="InterPro" id="IPR013766">
    <property type="entry name" value="Thioredoxin_domain"/>
</dbReference>
<keyword evidence="2" id="KW-0201">Cytochrome c-type biogenesis</keyword>
<feature type="domain" description="Thioredoxin" evidence="5">
    <location>
        <begin position="97"/>
        <end position="240"/>
    </location>
</feature>
<comment type="subcellular location">
    <subcellularLocation>
        <location evidence="1">Cell envelope</location>
    </subcellularLocation>
</comment>
<protein>
    <submittedName>
        <fullName evidence="6">TlpA disulfide reductase family protein</fullName>
    </submittedName>
</protein>
<organism evidence="6 7">
    <name type="scientific">Hymenobacter yonginensis</name>
    <dbReference type="NCBI Taxonomy" id="748197"/>
    <lineage>
        <taxon>Bacteria</taxon>
        <taxon>Pseudomonadati</taxon>
        <taxon>Bacteroidota</taxon>
        <taxon>Cytophagia</taxon>
        <taxon>Cytophagales</taxon>
        <taxon>Hymenobacteraceae</taxon>
        <taxon>Hymenobacter</taxon>
    </lineage>
</organism>
<dbReference type="Gene3D" id="3.40.30.10">
    <property type="entry name" value="Glutaredoxin"/>
    <property type="match status" value="1"/>
</dbReference>
<dbReference type="PROSITE" id="PS51352">
    <property type="entry name" value="THIOREDOXIN_2"/>
    <property type="match status" value="1"/>
</dbReference>
<dbReference type="Proteomes" id="UP001211872">
    <property type="component" value="Chromosome"/>
</dbReference>
<evidence type="ECO:0000256" key="4">
    <source>
        <dbReference type="ARBA" id="ARBA00023284"/>
    </source>
</evidence>
<dbReference type="CDD" id="cd02966">
    <property type="entry name" value="TlpA_like_family"/>
    <property type="match status" value="1"/>
</dbReference>
<keyword evidence="3" id="KW-1015">Disulfide bond</keyword>
<evidence type="ECO:0000313" key="7">
    <source>
        <dbReference type="Proteomes" id="UP001211872"/>
    </source>
</evidence>
<dbReference type="PROSITE" id="PS00194">
    <property type="entry name" value="THIOREDOXIN_1"/>
    <property type="match status" value="1"/>
</dbReference>
<accession>A0ABY7PK49</accession>
<sequence length="240" mass="26346">MLREYYATPPEKRQASGIVQRLDAQQKTTEPAIQALQVSFIKTHPGSLVSLDAVEEIGGPIPSYTVVAPLFAGLDEALKATAQGQAYGEQVAALKRVAVGAAAPDFSLPTPEGKLVTLAEYRGKYVLVDFWASWCGPCRRDNPNLIQYYNQFKARNFEVVGISLDEVRGRASWLKAVLDDHLPWQQLWTPGGWQQGVAPLYNVRAIPQNFLLDPNGTIVATNLHGEELRATLARLLPVAP</sequence>
<dbReference type="PANTHER" id="PTHR42852">
    <property type="entry name" value="THIOL:DISULFIDE INTERCHANGE PROTEIN DSBE"/>
    <property type="match status" value="1"/>
</dbReference>
<keyword evidence="7" id="KW-1185">Reference proteome</keyword>